<accession>A0AB39KZA3</accession>
<dbReference type="EMBL" id="CP163302">
    <property type="protein sequence ID" value="XDP44191.1"/>
    <property type="molecule type" value="Genomic_DNA"/>
</dbReference>
<sequence length="215" mass="23383">MTPSPSVAAAVAATASTPDPFWTVIISAVGGAVLTLISGYIRHRLTGRRERSKWELEARYEAYTDYLARIRPEIEGMAQDIANKIAGRPISRLTSVDKVFLRTQLLASPKLMDALHARESAYLDSIAHLAQHFSLLFNANPSAGADEIGRVVADYVESSVGQSAAGLIAEVVVEMRQELGTLPRSSFLQKSVGATKARLSTIWRDRLKDAEPPHG</sequence>
<keyword evidence="1" id="KW-0472">Membrane</keyword>
<gene>
    <name evidence="2" type="ORF">AB5L97_12975</name>
</gene>
<proteinExistence type="predicted"/>
<dbReference type="RefSeq" id="WP_369044973.1">
    <property type="nucleotide sequence ID" value="NZ_CP163302.1"/>
</dbReference>
<dbReference type="KEGG" id="spue:AB5L97_12975"/>
<protein>
    <submittedName>
        <fullName evidence="2">Uncharacterized protein</fullName>
    </submittedName>
</protein>
<dbReference type="AlphaFoldDB" id="A0AB39KZA3"/>
<keyword evidence="1" id="KW-0812">Transmembrane</keyword>
<name>A0AB39KZA3_9MICC</name>
<feature type="transmembrane region" description="Helical" evidence="1">
    <location>
        <begin position="20"/>
        <end position="41"/>
    </location>
</feature>
<organism evidence="2">
    <name type="scientific">Sinomonas puerhi</name>
    <dbReference type="NCBI Taxonomy" id="3238584"/>
    <lineage>
        <taxon>Bacteria</taxon>
        <taxon>Bacillati</taxon>
        <taxon>Actinomycetota</taxon>
        <taxon>Actinomycetes</taxon>
        <taxon>Micrococcales</taxon>
        <taxon>Micrococcaceae</taxon>
        <taxon>Sinomonas</taxon>
    </lineage>
</organism>
<evidence type="ECO:0000256" key="1">
    <source>
        <dbReference type="SAM" id="Phobius"/>
    </source>
</evidence>
<keyword evidence="1" id="KW-1133">Transmembrane helix</keyword>
<evidence type="ECO:0000313" key="2">
    <source>
        <dbReference type="EMBL" id="XDP44191.1"/>
    </source>
</evidence>
<reference evidence="2" key="1">
    <citation type="submission" date="2024-07" db="EMBL/GenBank/DDBJ databases">
        <authorList>
            <person name="fu j."/>
        </authorList>
    </citation>
    <scope>NUCLEOTIDE SEQUENCE</scope>
    <source>
        <strain evidence="2">P10A9</strain>
    </source>
</reference>